<protein>
    <recommendedName>
        <fullName evidence="1">PD-(D/E)XK nuclease-like domain-containing protein</fullName>
    </recommendedName>
</protein>
<dbReference type="Pfam" id="PF20516">
    <property type="entry name" value="PDDEXK_12"/>
    <property type="match status" value="1"/>
</dbReference>
<keyword evidence="3" id="KW-1185">Reference proteome</keyword>
<proteinExistence type="predicted"/>
<sequence length="236" mass="26582">MAASTHSPSPTLVRFLGDINDVAGRHCIMPRRIKVALEEHLDATGQFDRVRGYMFFDDDMTTGREQTRRDCTSGEDDEAAWNNLVHSPLLDMFVCDMRDGPIPHILDFLSCTTININSAHHRFPDAASRVDYVLQLLPERDPTSNRSRDTPALDMAPCFNWTADRLLQQYPPAISIETKRYGGNAARGEQQLGIWHAAHWEFPLSRAGAEAVDELPFLPGIVVRGPIWSLIVSTRR</sequence>
<evidence type="ECO:0000313" key="2">
    <source>
        <dbReference type="EMBL" id="KAK7429747.1"/>
    </source>
</evidence>
<evidence type="ECO:0000313" key="3">
    <source>
        <dbReference type="Proteomes" id="UP001498421"/>
    </source>
</evidence>
<accession>A0ABR1I853</accession>
<comment type="caution">
    <text evidence="2">The sequence shown here is derived from an EMBL/GenBank/DDBJ whole genome shotgun (WGS) entry which is preliminary data.</text>
</comment>
<name>A0ABR1I853_9HYPO</name>
<reference evidence="2 3" key="1">
    <citation type="journal article" date="2025" name="Microbiol. Resour. Announc.">
        <title>Draft genome sequences for Neonectria magnoliae and Neonectria punicea, canker pathogens of Liriodendron tulipifera and Acer saccharum in West Virginia.</title>
        <authorList>
            <person name="Petronek H.M."/>
            <person name="Kasson M.T."/>
            <person name="Metheny A.M."/>
            <person name="Stauder C.M."/>
            <person name="Lovett B."/>
            <person name="Lynch S.C."/>
            <person name="Garnas J.R."/>
            <person name="Kasson L.R."/>
            <person name="Stajich J.E."/>
        </authorList>
    </citation>
    <scope>NUCLEOTIDE SEQUENCE [LARGE SCALE GENOMIC DNA]</scope>
    <source>
        <strain evidence="2 3">NRRL 64651</strain>
    </source>
</reference>
<gene>
    <name evidence="2" type="ORF">QQZ08_003773</name>
</gene>
<dbReference type="InterPro" id="IPR046797">
    <property type="entry name" value="PDDEXK_12"/>
</dbReference>
<dbReference type="EMBL" id="JAZAVK010000026">
    <property type="protein sequence ID" value="KAK7429747.1"/>
    <property type="molecule type" value="Genomic_DNA"/>
</dbReference>
<feature type="domain" description="PD-(D/E)XK nuclease-like" evidence="1">
    <location>
        <begin position="67"/>
        <end position="233"/>
    </location>
</feature>
<dbReference type="Proteomes" id="UP001498421">
    <property type="component" value="Unassembled WGS sequence"/>
</dbReference>
<evidence type="ECO:0000259" key="1">
    <source>
        <dbReference type="Pfam" id="PF20516"/>
    </source>
</evidence>
<organism evidence="2 3">
    <name type="scientific">Neonectria magnoliae</name>
    <dbReference type="NCBI Taxonomy" id="2732573"/>
    <lineage>
        <taxon>Eukaryota</taxon>
        <taxon>Fungi</taxon>
        <taxon>Dikarya</taxon>
        <taxon>Ascomycota</taxon>
        <taxon>Pezizomycotina</taxon>
        <taxon>Sordariomycetes</taxon>
        <taxon>Hypocreomycetidae</taxon>
        <taxon>Hypocreales</taxon>
        <taxon>Nectriaceae</taxon>
        <taxon>Neonectria</taxon>
    </lineage>
</organism>